<dbReference type="SUPFAM" id="SSF53474">
    <property type="entry name" value="alpha/beta-Hydrolases"/>
    <property type="match status" value="1"/>
</dbReference>
<comment type="caution">
    <text evidence="10">The sequence shown here is derived from an EMBL/GenBank/DDBJ whole genome shotgun (WGS) entry which is preliminary data.</text>
</comment>
<name>A0A367YC52_9ASCO</name>
<dbReference type="GO" id="GO:0016020">
    <property type="term" value="C:membrane"/>
    <property type="evidence" value="ECO:0007669"/>
    <property type="project" value="UniProtKB-SubCell"/>
</dbReference>
<keyword evidence="4" id="KW-0442">Lipid degradation</keyword>
<dbReference type="PANTHER" id="PTHR11005">
    <property type="entry name" value="LYSOSOMAL ACID LIPASE-RELATED"/>
    <property type="match status" value="1"/>
</dbReference>
<dbReference type="InterPro" id="IPR006693">
    <property type="entry name" value="AB_hydrolase_lipase"/>
</dbReference>
<keyword evidence="5 8" id="KW-1133">Transmembrane helix</keyword>
<keyword evidence="6" id="KW-0443">Lipid metabolism</keyword>
<evidence type="ECO:0000256" key="2">
    <source>
        <dbReference type="ARBA" id="ARBA00022692"/>
    </source>
</evidence>
<keyword evidence="3" id="KW-0378">Hydrolase</keyword>
<protein>
    <submittedName>
        <fullName evidence="10">Putative lipase C16A3.12c</fullName>
    </submittedName>
</protein>
<keyword evidence="2 8" id="KW-0812">Transmembrane</keyword>
<proteinExistence type="predicted"/>
<dbReference type="EMBL" id="QLNQ01000024">
    <property type="protein sequence ID" value="RCK63454.1"/>
    <property type="molecule type" value="Genomic_DNA"/>
</dbReference>
<evidence type="ECO:0000313" key="10">
    <source>
        <dbReference type="EMBL" id="RCK63454.1"/>
    </source>
</evidence>
<evidence type="ECO:0000256" key="8">
    <source>
        <dbReference type="SAM" id="Phobius"/>
    </source>
</evidence>
<evidence type="ECO:0000256" key="6">
    <source>
        <dbReference type="ARBA" id="ARBA00023098"/>
    </source>
</evidence>
<accession>A0A367YC52</accession>
<evidence type="ECO:0000256" key="1">
    <source>
        <dbReference type="ARBA" id="ARBA00004167"/>
    </source>
</evidence>
<keyword evidence="7 8" id="KW-0472">Membrane</keyword>
<comment type="subcellular location">
    <subcellularLocation>
        <location evidence="1">Membrane</location>
        <topology evidence="1">Single-pass membrane protein</topology>
    </subcellularLocation>
</comment>
<feature type="domain" description="Partial AB-hydrolase lipase" evidence="9">
    <location>
        <begin position="70"/>
        <end position="130"/>
    </location>
</feature>
<dbReference type="OrthoDB" id="9974421at2759"/>
<dbReference type="GO" id="GO:0016787">
    <property type="term" value="F:hydrolase activity"/>
    <property type="evidence" value="ECO:0007669"/>
    <property type="project" value="UniProtKB-KW"/>
</dbReference>
<feature type="transmembrane region" description="Helical" evidence="8">
    <location>
        <begin position="12"/>
        <end position="34"/>
    </location>
</feature>
<evidence type="ECO:0000313" key="11">
    <source>
        <dbReference type="Proteomes" id="UP000253472"/>
    </source>
</evidence>
<reference evidence="10 11" key="1">
    <citation type="submission" date="2018-06" db="EMBL/GenBank/DDBJ databases">
        <title>Whole genome sequencing of Candida tropicalis (genome annotated by CSBL at Korea University).</title>
        <authorList>
            <person name="Ahn J."/>
        </authorList>
    </citation>
    <scope>NUCLEOTIDE SEQUENCE [LARGE SCALE GENOMIC DNA]</scope>
    <source>
        <strain evidence="10 11">ATCC 20962</strain>
    </source>
</reference>
<dbReference type="AlphaFoldDB" id="A0A367YC52"/>
<dbReference type="Gene3D" id="3.40.50.1820">
    <property type="entry name" value="alpha/beta hydrolase"/>
    <property type="match status" value="1"/>
</dbReference>
<evidence type="ECO:0000256" key="7">
    <source>
        <dbReference type="ARBA" id="ARBA00023136"/>
    </source>
</evidence>
<dbReference type="STRING" id="5486.A0A367YC52"/>
<dbReference type="InterPro" id="IPR029058">
    <property type="entry name" value="AB_hydrolase_fold"/>
</dbReference>
<dbReference type="GO" id="GO:0016042">
    <property type="term" value="P:lipid catabolic process"/>
    <property type="evidence" value="ECO:0007669"/>
    <property type="project" value="UniProtKB-KW"/>
</dbReference>
<sequence length="554" mass="63099">MPVHEEIPITSSFYNIAVLLCKAIWLSLWTLLGFTNPYQEPPQQQFTTTTSTNRTDFDSYKSKVIEARDINEIVEASGYKVREHVVTTRDGYLLVIHKLENPHSILNHANSSKVVYFHHGLMTNSELFVLGSTKLKTLPYLLVDLGYEVWLGNNRGNKYSRKHLKLAASDPKFWDFSLDEFAYYDIPDSLTYIKNYYETVDTNPIDPQIVYIGFSQGCSQLFASLSLYPHLNSQLRMFIGLSPAIIPQNLKHPIFKLIVNHTADDNSFLFSLFGRRAILPSVAFWSTVLGPSLYEKVVDVSLQLLFGWKGENISQMQKEIGYPHMFSNSSVKSLLHWFQIIKARRFQMFDETCTYGITKLAAFNKNLKSRGNRVAPFPIADHLNVPMLIFYGDNDILVDVDKIKSLVVDNNHMMKDKLEFVLCPGYEHMDTLWGENVYHDVFKTIIERLQSMEVPKPIDGETLRGLIRDREDGKLNGSYTNVNSLNSSFVITDKSPYGGGFTNLRSVNGSFLSEKTTSGSYTNMEKVNGSFLNNDSNKESVVAPQLMILLRVCT</sequence>
<evidence type="ECO:0000256" key="5">
    <source>
        <dbReference type="ARBA" id="ARBA00022989"/>
    </source>
</evidence>
<evidence type="ECO:0000259" key="9">
    <source>
        <dbReference type="Pfam" id="PF04083"/>
    </source>
</evidence>
<keyword evidence="11" id="KW-1185">Reference proteome</keyword>
<dbReference type="Pfam" id="PF04083">
    <property type="entry name" value="Abhydro_lipase"/>
    <property type="match status" value="1"/>
</dbReference>
<dbReference type="FunFam" id="3.40.50.1820:FF:000095">
    <property type="entry name" value="Triglyceride lipase-cholesterol esterase"/>
    <property type="match status" value="1"/>
</dbReference>
<evidence type="ECO:0000256" key="3">
    <source>
        <dbReference type="ARBA" id="ARBA00022801"/>
    </source>
</evidence>
<organism evidence="10 11">
    <name type="scientific">Candida viswanathii</name>
    <dbReference type="NCBI Taxonomy" id="5486"/>
    <lineage>
        <taxon>Eukaryota</taxon>
        <taxon>Fungi</taxon>
        <taxon>Dikarya</taxon>
        <taxon>Ascomycota</taxon>
        <taxon>Saccharomycotina</taxon>
        <taxon>Pichiomycetes</taxon>
        <taxon>Debaryomycetaceae</taxon>
        <taxon>Candida/Lodderomyces clade</taxon>
        <taxon>Candida</taxon>
    </lineage>
</organism>
<evidence type="ECO:0000256" key="4">
    <source>
        <dbReference type="ARBA" id="ARBA00022963"/>
    </source>
</evidence>
<gene>
    <name evidence="10" type="ORF">Cantr_09634</name>
</gene>
<dbReference type="Proteomes" id="UP000253472">
    <property type="component" value="Unassembled WGS sequence"/>
</dbReference>